<proteinExistence type="predicted"/>
<sequence>MKNKQLRLRMSERRFNKLKQYAEYADKTMTQVIDELIDTLPSIKNGDSDARGLANAELSSTNCPVNPAD</sequence>
<keyword evidence="2" id="KW-1185">Reference proteome</keyword>
<dbReference type="RefSeq" id="WP_181928383.1">
    <property type="nucleotide sequence ID" value="NZ_CP054698.1"/>
</dbReference>
<dbReference type="AlphaFoldDB" id="A0A7D7LH30"/>
<gene>
    <name evidence="1" type="ORF">HUN01_24635</name>
</gene>
<accession>A0A7D7LH30</accession>
<name>A0A7D7LH30_9NOSO</name>
<evidence type="ECO:0000313" key="2">
    <source>
        <dbReference type="Proteomes" id="UP000514713"/>
    </source>
</evidence>
<dbReference type="Proteomes" id="UP000514713">
    <property type="component" value="Chromosome"/>
</dbReference>
<evidence type="ECO:0000313" key="1">
    <source>
        <dbReference type="EMBL" id="QMS90611.1"/>
    </source>
</evidence>
<protein>
    <submittedName>
        <fullName evidence="1">Uncharacterized protein</fullName>
    </submittedName>
</protein>
<dbReference type="EMBL" id="CP054698">
    <property type="protein sequence ID" value="QMS90611.1"/>
    <property type="molecule type" value="Genomic_DNA"/>
</dbReference>
<dbReference type="KEGG" id="ned:HUN01_24635"/>
<organism evidence="1 2">
    <name type="scientific">Nostoc edaphicum CCNP1411</name>
    <dbReference type="NCBI Taxonomy" id="1472755"/>
    <lineage>
        <taxon>Bacteria</taxon>
        <taxon>Bacillati</taxon>
        <taxon>Cyanobacteriota</taxon>
        <taxon>Cyanophyceae</taxon>
        <taxon>Nostocales</taxon>
        <taxon>Nostocaceae</taxon>
        <taxon>Nostoc</taxon>
    </lineage>
</organism>
<reference evidence="2" key="1">
    <citation type="submission" date="2020-06" db="EMBL/GenBank/DDBJ databases">
        <title>Nostoc edaphicum CCNP1411 genome.</title>
        <authorList>
            <person name="Fidor A."/>
            <person name="Grabski M."/>
            <person name="Gawor J."/>
            <person name="Gromadka R."/>
            <person name="Wegrzyn G."/>
            <person name="Mazur-Marzec H."/>
        </authorList>
    </citation>
    <scope>NUCLEOTIDE SEQUENCE [LARGE SCALE GENOMIC DNA]</scope>
    <source>
        <strain evidence="2">CCNP1411</strain>
    </source>
</reference>